<keyword evidence="2" id="KW-0808">Transferase</keyword>
<organism evidence="2 3">
    <name type="scientific">Beutenbergia cavernae (strain ATCC BAA-8 / DSM 12333 / CCUG 43141 / JCM 11478 / NBRC 16432 / NCIMB 13614 / HKI 0122)</name>
    <dbReference type="NCBI Taxonomy" id="471853"/>
    <lineage>
        <taxon>Bacteria</taxon>
        <taxon>Bacillati</taxon>
        <taxon>Actinomycetota</taxon>
        <taxon>Actinomycetes</taxon>
        <taxon>Micrococcales</taxon>
        <taxon>Beutenbergiaceae</taxon>
        <taxon>Beutenbergia</taxon>
    </lineage>
</organism>
<reference evidence="2 3" key="1">
    <citation type="journal article" date="2009" name="Stand. Genomic Sci.">
        <title>Complete genome sequence of Beutenbergia cavernae type strain (HKI 0122).</title>
        <authorList>
            <person name="Land M."/>
            <person name="Pukall R."/>
            <person name="Abt B."/>
            <person name="Goker M."/>
            <person name="Rohde M."/>
            <person name="Glavina Del Rio T."/>
            <person name="Tice H."/>
            <person name="Copeland A."/>
            <person name="Cheng J.F."/>
            <person name="Lucas S."/>
            <person name="Chen F."/>
            <person name="Nolan M."/>
            <person name="Bruce D."/>
            <person name="Goodwin L."/>
            <person name="Pitluck S."/>
            <person name="Ivanova N."/>
            <person name="Mavromatis K."/>
            <person name="Ovchinnikova G."/>
            <person name="Pati A."/>
            <person name="Chen A."/>
            <person name="Palaniappan K."/>
            <person name="Hauser L."/>
            <person name="Chang Y.J."/>
            <person name="Jefferies C.C."/>
            <person name="Saunders E."/>
            <person name="Brettin T."/>
            <person name="Detter J.C."/>
            <person name="Han C."/>
            <person name="Chain P."/>
            <person name="Bristow J."/>
            <person name="Eisen J.A."/>
            <person name="Markowitz V."/>
            <person name="Hugenholtz P."/>
            <person name="Kyrpides N.C."/>
            <person name="Klenk H.P."/>
            <person name="Lapidus A."/>
        </authorList>
    </citation>
    <scope>NUCLEOTIDE SEQUENCE [LARGE SCALE GENOMIC DNA]</scope>
    <source>
        <strain evidence="3">ATCC BAA-8 / DSM 12333 / NBRC 16432</strain>
    </source>
</reference>
<dbReference type="STRING" id="471853.Bcav_1228"/>
<dbReference type="Gene3D" id="3.30.200.20">
    <property type="entry name" value="Phosphorylase Kinase, domain 1"/>
    <property type="match status" value="1"/>
</dbReference>
<dbReference type="eggNOG" id="COG3173">
    <property type="taxonomic scope" value="Bacteria"/>
</dbReference>
<dbReference type="InterPro" id="IPR002575">
    <property type="entry name" value="Aminoglycoside_PTrfase"/>
</dbReference>
<proteinExistence type="predicted"/>
<dbReference type="Gene3D" id="3.90.1200.10">
    <property type="match status" value="1"/>
</dbReference>
<dbReference type="SUPFAM" id="SSF56112">
    <property type="entry name" value="Protein kinase-like (PK-like)"/>
    <property type="match status" value="1"/>
</dbReference>
<evidence type="ECO:0000313" key="3">
    <source>
        <dbReference type="Proteomes" id="UP000007962"/>
    </source>
</evidence>
<dbReference type="Pfam" id="PF01636">
    <property type="entry name" value="APH"/>
    <property type="match status" value="1"/>
</dbReference>
<dbReference type="RefSeq" id="WP_015881728.1">
    <property type="nucleotide sequence ID" value="NC_012669.1"/>
</dbReference>
<keyword evidence="3" id="KW-1185">Reference proteome</keyword>
<dbReference type="AlphaFoldDB" id="C5C1M0"/>
<dbReference type="InterPro" id="IPR051678">
    <property type="entry name" value="AGP_Transferase"/>
</dbReference>
<accession>C5C1M0</accession>
<dbReference type="KEGG" id="bcv:Bcav_1228"/>
<dbReference type="HOGENOM" id="CLU_076583_0_0_11"/>
<dbReference type="OrthoDB" id="9797603at2"/>
<dbReference type="PANTHER" id="PTHR21310">
    <property type="entry name" value="AMINOGLYCOSIDE PHOSPHOTRANSFERASE-RELATED-RELATED"/>
    <property type="match status" value="1"/>
</dbReference>
<name>C5C1M0_BEUC1</name>
<dbReference type="PANTHER" id="PTHR21310:SF15">
    <property type="entry name" value="AMINOGLYCOSIDE PHOSPHOTRANSFERASE DOMAIN-CONTAINING PROTEIN"/>
    <property type="match status" value="1"/>
</dbReference>
<dbReference type="GO" id="GO:0016740">
    <property type="term" value="F:transferase activity"/>
    <property type="evidence" value="ECO:0007669"/>
    <property type="project" value="UniProtKB-KW"/>
</dbReference>
<dbReference type="Proteomes" id="UP000007962">
    <property type="component" value="Chromosome"/>
</dbReference>
<sequence>MHGTRRPTTQELDLTRALLPALPGAALATAQVATHGTFHDVVLVPGHAVVRIARRTEDAAALPRRVELLRRLAGANLPFAVPRPLSPVVPYREIGPFADLAAVALSWVPGAPSRPQDGGPRLVGELLRAVGGVDLAAVGDVLDVPHAFLGRERWAEVLTSEVVPLLDPPWRAEAARRVESALVLPDVPATLVHGDLAGSNIHVENGRVVGVIDWDLAQAFDPAVDAACLGWFGWETLAAAVPPETMRRARVWFGTFGLEQVGVALRRRADDAELATQLARAQDWLARTTALVDS</sequence>
<evidence type="ECO:0000313" key="2">
    <source>
        <dbReference type="EMBL" id="ACQ79488.1"/>
    </source>
</evidence>
<dbReference type="InterPro" id="IPR011009">
    <property type="entry name" value="Kinase-like_dom_sf"/>
</dbReference>
<evidence type="ECO:0000259" key="1">
    <source>
        <dbReference type="Pfam" id="PF01636"/>
    </source>
</evidence>
<protein>
    <submittedName>
        <fullName evidence="2">Aminoglycoside phosphotransferase</fullName>
    </submittedName>
</protein>
<gene>
    <name evidence="2" type="ordered locus">Bcav_1228</name>
</gene>
<dbReference type="EMBL" id="CP001618">
    <property type="protein sequence ID" value="ACQ79488.1"/>
    <property type="molecule type" value="Genomic_DNA"/>
</dbReference>
<feature type="domain" description="Aminoglycoside phosphotransferase" evidence="1">
    <location>
        <begin position="45"/>
        <end position="237"/>
    </location>
</feature>